<dbReference type="Pfam" id="PF20172">
    <property type="entry name" value="DUF6538"/>
    <property type="match status" value="1"/>
</dbReference>
<reference evidence="2" key="2">
    <citation type="journal article" date="2018" name="ISME J.">
        <title>A dynamic microbial community with high functional redundancy inhabits the cold, oxic subseafloor aquifer.</title>
        <authorList>
            <person name="Tully B.J."/>
            <person name="Wheat C.G."/>
            <person name="Glazer B.T."/>
            <person name="Huber J.A."/>
        </authorList>
    </citation>
    <scope>NUCLEOTIDE SEQUENCE</scope>
    <source>
        <strain evidence="2">NORP83</strain>
    </source>
</reference>
<accession>A0A2A4Z7Y3</accession>
<dbReference type="InterPro" id="IPR046668">
    <property type="entry name" value="DUF6538"/>
</dbReference>
<protein>
    <recommendedName>
        <fullName evidence="1">DUF6538 domain-containing protein</fullName>
    </recommendedName>
</protein>
<sequence>MNDNQTKYLILRANTWHYIRKIPLDLRDLLGRVYHKESLGTSDLQEAMRARDLIAKADNAYWDEVRMGGGVAGSIEQYEKVIARARTMRLQYLTADKIAEQSSLSELMVRIKLLEAGGAAKAEITQAAAIGSIDKPKDKMSDVLTLYKDKIMAHDLTKKNERQYMTMKVLRV</sequence>
<reference key="1">
    <citation type="submission" date="2017-08" db="EMBL/GenBank/DDBJ databases">
        <title>A dynamic microbial community with high functional redundancy inhabits the cold, oxic subseafloor aquifer.</title>
        <authorList>
            <person name="Tully B.J."/>
            <person name="Wheat C.G."/>
            <person name="Glazer B.T."/>
            <person name="Huber J.A."/>
        </authorList>
    </citation>
    <scope>NUCLEOTIDE SEQUENCE [LARGE SCALE GENOMIC DNA]</scope>
</reference>
<evidence type="ECO:0000259" key="1">
    <source>
        <dbReference type="Pfam" id="PF20172"/>
    </source>
</evidence>
<dbReference type="EMBL" id="NVUS01000003">
    <property type="protein sequence ID" value="PCJ02900.1"/>
    <property type="molecule type" value="Genomic_DNA"/>
</dbReference>
<proteinExistence type="predicted"/>
<evidence type="ECO:0000313" key="2">
    <source>
        <dbReference type="EMBL" id="PCJ02900.1"/>
    </source>
</evidence>
<comment type="caution">
    <text evidence="2">The sequence shown here is derived from an EMBL/GenBank/DDBJ whole genome shotgun (WGS) entry which is preliminary data.</text>
</comment>
<name>A0A2A4Z7Y3_9PROT</name>
<feature type="domain" description="DUF6538" evidence="1">
    <location>
        <begin position="8"/>
        <end position="66"/>
    </location>
</feature>
<dbReference type="AlphaFoldDB" id="A0A2A4Z7Y3"/>
<gene>
    <name evidence="2" type="ORF">COB13_02860</name>
</gene>
<organism evidence="2">
    <name type="scientific">OCS116 cluster bacterium</name>
    <dbReference type="NCBI Taxonomy" id="2030921"/>
    <lineage>
        <taxon>Bacteria</taxon>
        <taxon>Pseudomonadati</taxon>
        <taxon>Pseudomonadota</taxon>
        <taxon>Alphaproteobacteria</taxon>
        <taxon>OCS116 cluster</taxon>
    </lineage>
</organism>